<organism evidence="1 2">
    <name type="scientific">Cylindrobasidium torrendii FP15055 ss-10</name>
    <dbReference type="NCBI Taxonomy" id="1314674"/>
    <lineage>
        <taxon>Eukaryota</taxon>
        <taxon>Fungi</taxon>
        <taxon>Dikarya</taxon>
        <taxon>Basidiomycota</taxon>
        <taxon>Agaricomycotina</taxon>
        <taxon>Agaricomycetes</taxon>
        <taxon>Agaricomycetidae</taxon>
        <taxon>Agaricales</taxon>
        <taxon>Marasmiineae</taxon>
        <taxon>Physalacriaceae</taxon>
        <taxon>Cylindrobasidium</taxon>
    </lineage>
</organism>
<dbReference type="EMBL" id="KN880865">
    <property type="protein sequence ID" value="KIY61822.1"/>
    <property type="molecule type" value="Genomic_DNA"/>
</dbReference>
<protein>
    <submittedName>
        <fullName evidence="1">Uncharacterized protein</fullName>
    </submittedName>
</protein>
<dbReference type="AlphaFoldDB" id="A0A0D7AUE3"/>
<evidence type="ECO:0000313" key="2">
    <source>
        <dbReference type="Proteomes" id="UP000054007"/>
    </source>
</evidence>
<gene>
    <name evidence="1" type="ORF">CYLTODRAFT_415176</name>
</gene>
<sequence length="364" mass="40842">MELEVGWTIPTECTRHSNNILWRLVIEIGDLGARNGRDLQMASTVIVDFRETWLPGANDVNDMLLPQLDRLRLSGTQQWSEIEGARSVRAQESGSAVMDHISGGLQCICMWAFHLVQIQIHMQAAGTRQTQSSCSSSHPTGAPGFLSTVFFPGTPSLGNFKLDHSSADTAGINKMRVPFVARDCWAEPSKPRVMPISWQTVACHCLGFNALLMLRPDRWYSSAYGAPFNLPLLVRMLGLTMSIPSRSARPPLQIHRFRAGVVDGDVFSADASVSVFGFVRIIKEDHLAPSIEWVEEKTGCPSMNTRQVALSEIAFSRSIDKQPRSIVRDHPSQSHDILFQWGRGRWTRSRRRERDHWTTVTSIY</sequence>
<name>A0A0D7AUE3_9AGAR</name>
<proteinExistence type="predicted"/>
<dbReference type="Proteomes" id="UP000054007">
    <property type="component" value="Unassembled WGS sequence"/>
</dbReference>
<keyword evidence="2" id="KW-1185">Reference proteome</keyword>
<reference evidence="1 2" key="1">
    <citation type="journal article" date="2015" name="Fungal Genet. Biol.">
        <title>Evolution of novel wood decay mechanisms in Agaricales revealed by the genome sequences of Fistulina hepatica and Cylindrobasidium torrendii.</title>
        <authorList>
            <person name="Floudas D."/>
            <person name="Held B.W."/>
            <person name="Riley R."/>
            <person name="Nagy L.G."/>
            <person name="Koehler G."/>
            <person name="Ransdell A.S."/>
            <person name="Younus H."/>
            <person name="Chow J."/>
            <person name="Chiniquy J."/>
            <person name="Lipzen A."/>
            <person name="Tritt A."/>
            <person name="Sun H."/>
            <person name="Haridas S."/>
            <person name="LaButti K."/>
            <person name="Ohm R.A."/>
            <person name="Kues U."/>
            <person name="Blanchette R.A."/>
            <person name="Grigoriev I.V."/>
            <person name="Minto R.E."/>
            <person name="Hibbett D.S."/>
        </authorList>
    </citation>
    <scope>NUCLEOTIDE SEQUENCE [LARGE SCALE GENOMIC DNA]</scope>
    <source>
        <strain evidence="1 2">FP15055 ss-10</strain>
    </source>
</reference>
<accession>A0A0D7AUE3</accession>
<evidence type="ECO:0000313" key="1">
    <source>
        <dbReference type="EMBL" id="KIY61822.1"/>
    </source>
</evidence>